<evidence type="ECO:0000256" key="2">
    <source>
        <dbReference type="ARBA" id="ARBA00022448"/>
    </source>
</evidence>
<keyword evidence="2 7" id="KW-0813">Transport</keyword>
<evidence type="ECO:0000313" key="9">
    <source>
        <dbReference type="EMBL" id="PWB98021.1"/>
    </source>
</evidence>
<accession>A0A2U1T2A7</accession>
<evidence type="ECO:0000259" key="8">
    <source>
        <dbReference type="PROSITE" id="PS50928"/>
    </source>
</evidence>
<dbReference type="RefSeq" id="WP_108997820.1">
    <property type="nucleotide sequence ID" value="NZ_QEEX01000001.1"/>
</dbReference>
<name>A0A2U1T2A7_9MICO</name>
<comment type="subcellular location">
    <subcellularLocation>
        <location evidence="1 7">Cell membrane</location>
        <topology evidence="1 7">Multi-pass membrane protein</topology>
    </subcellularLocation>
</comment>
<keyword evidence="10" id="KW-1185">Reference proteome</keyword>
<proteinExistence type="inferred from homology"/>
<dbReference type="PANTHER" id="PTHR43386:SF1">
    <property type="entry name" value="D,D-DIPEPTIDE TRANSPORT SYSTEM PERMEASE PROTEIN DDPC-RELATED"/>
    <property type="match status" value="1"/>
</dbReference>
<feature type="transmembrane region" description="Helical" evidence="7">
    <location>
        <begin position="92"/>
        <end position="116"/>
    </location>
</feature>
<evidence type="ECO:0000256" key="1">
    <source>
        <dbReference type="ARBA" id="ARBA00004651"/>
    </source>
</evidence>
<evidence type="ECO:0000256" key="7">
    <source>
        <dbReference type="RuleBase" id="RU363032"/>
    </source>
</evidence>
<dbReference type="GO" id="GO:0055085">
    <property type="term" value="P:transmembrane transport"/>
    <property type="evidence" value="ECO:0007669"/>
    <property type="project" value="InterPro"/>
</dbReference>
<dbReference type="GO" id="GO:0005886">
    <property type="term" value="C:plasma membrane"/>
    <property type="evidence" value="ECO:0007669"/>
    <property type="project" value="UniProtKB-SubCell"/>
</dbReference>
<evidence type="ECO:0000256" key="3">
    <source>
        <dbReference type="ARBA" id="ARBA00022475"/>
    </source>
</evidence>
<dbReference type="Proteomes" id="UP000244978">
    <property type="component" value="Unassembled WGS sequence"/>
</dbReference>
<dbReference type="InterPro" id="IPR000515">
    <property type="entry name" value="MetI-like"/>
</dbReference>
<feature type="transmembrane region" description="Helical" evidence="7">
    <location>
        <begin position="258"/>
        <end position="277"/>
    </location>
</feature>
<dbReference type="Pfam" id="PF00528">
    <property type="entry name" value="BPD_transp_1"/>
    <property type="match status" value="1"/>
</dbReference>
<keyword evidence="3" id="KW-1003">Cell membrane</keyword>
<sequence>MTSTVQKLPAPTRPASAKRRPLGVPVIVSFVWLAALTAAAIFAPILPLPDPATSDYAAIALAPFQSLDHILGTDTIGRDILSRAIFGARVSLLVGVGAVAAATVVGGLLGLAAGYFGRATDRALSIVIDILLAFPGIVAVIALTVFLGPGLSTLILGIGAILMPMVARVTRSATGTFANREFVIAARGMGMHEARILFREVLPNVVVSVVAYSMTLVAVAIATEGGLSFLGLGIPAPESSWGSMMGEGRGALQTSPHIVLVPAAIMCITLLSINFIAEFITKRFDIREAVL</sequence>
<dbReference type="AlphaFoldDB" id="A0A2U1T2A7"/>
<comment type="similarity">
    <text evidence="7">Belongs to the binding-protein-dependent transport system permease family.</text>
</comment>
<keyword evidence="5 7" id="KW-1133">Transmembrane helix</keyword>
<dbReference type="PROSITE" id="PS50928">
    <property type="entry name" value="ABC_TM1"/>
    <property type="match status" value="1"/>
</dbReference>
<feature type="domain" description="ABC transmembrane type-1" evidence="8">
    <location>
        <begin position="88"/>
        <end position="277"/>
    </location>
</feature>
<feature type="transmembrane region" description="Helical" evidence="7">
    <location>
        <begin position="123"/>
        <end position="147"/>
    </location>
</feature>
<organism evidence="9 10">
    <name type="scientific">Homoserinimonas hongtaonis</name>
    <dbReference type="NCBI Taxonomy" id="2079791"/>
    <lineage>
        <taxon>Bacteria</taxon>
        <taxon>Bacillati</taxon>
        <taxon>Actinomycetota</taxon>
        <taxon>Actinomycetes</taxon>
        <taxon>Micrococcales</taxon>
        <taxon>Microbacteriaceae</taxon>
        <taxon>Homoserinimonas</taxon>
    </lineage>
</organism>
<dbReference type="EMBL" id="QEEX01000001">
    <property type="protein sequence ID" value="PWB98021.1"/>
    <property type="molecule type" value="Genomic_DNA"/>
</dbReference>
<feature type="transmembrane region" description="Helical" evidence="7">
    <location>
        <begin position="153"/>
        <end position="170"/>
    </location>
</feature>
<keyword evidence="4 7" id="KW-0812">Transmembrane</keyword>
<feature type="transmembrane region" description="Helical" evidence="7">
    <location>
        <begin position="201"/>
        <end position="222"/>
    </location>
</feature>
<gene>
    <name evidence="9" type="ORF">DF220_09410</name>
</gene>
<dbReference type="InterPro" id="IPR035906">
    <property type="entry name" value="MetI-like_sf"/>
</dbReference>
<comment type="caution">
    <text evidence="9">The sequence shown here is derived from an EMBL/GenBank/DDBJ whole genome shotgun (WGS) entry which is preliminary data.</text>
</comment>
<keyword evidence="6 7" id="KW-0472">Membrane</keyword>
<dbReference type="InterPro" id="IPR050366">
    <property type="entry name" value="BP-dependent_transpt_permease"/>
</dbReference>
<dbReference type="Gene3D" id="1.10.3720.10">
    <property type="entry name" value="MetI-like"/>
    <property type="match status" value="1"/>
</dbReference>
<dbReference type="SUPFAM" id="SSF161098">
    <property type="entry name" value="MetI-like"/>
    <property type="match status" value="1"/>
</dbReference>
<evidence type="ECO:0000256" key="5">
    <source>
        <dbReference type="ARBA" id="ARBA00022989"/>
    </source>
</evidence>
<evidence type="ECO:0000256" key="6">
    <source>
        <dbReference type="ARBA" id="ARBA00023136"/>
    </source>
</evidence>
<evidence type="ECO:0000313" key="10">
    <source>
        <dbReference type="Proteomes" id="UP000244978"/>
    </source>
</evidence>
<dbReference type="PANTHER" id="PTHR43386">
    <property type="entry name" value="OLIGOPEPTIDE TRANSPORT SYSTEM PERMEASE PROTEIN APPC"/>
    <property type="match status" value="1"/>
</dbReference>
<reference evidence="10" key="1">
    <citation type="submission" date="2018-04" db="EMBL/GenBank/DDBJ databases">
        <authorList>
            <person name="Liu S."/>
            <person name="Wang Z."/>
            <person name="Li J."/>
        </authorList>
    </citation>
    <scope>NUCLEOTIDE SEQUENCE [LARGE SCALE GENOMIC DNA]</scope>
    <source>
        <strain evidence="10">S1194</strain>
    </source>
</reference>
<dbReference type="CDD" id="cd06261">
    <property type="entry name" value="TM_PBP2"/>
    <property type="match status" value="1"/>
</dbReference>
<feature type="transmembrane region" description="Helical" evidence="7">
    <location>
        <begin position="21"/>
        <end position="46"/>
    </location>
</feature>
<protein>
    <submittedName>
        <fullName evidence="9">ABC transporter permease</fullName>
    </submittedName>
</protein>
<evidence type="ECO:0000256" key="4">
    <source>
        <dbReference type="ARBA" id="ARBA00022692"/>
    </source>
</evidence>